<accession>A0A1I4R7K3</accession>
<feature type="binding site" evidence="13 16">
    <location>
        <begin position="298"/>
        <end position="300"/>
    </location>
    <ligand>
        <name>NAD(+)</name>
        <dbReference type="ChEBI" id="CHEBI:57540"/>
    </ligand>
</feature>
<dbReference type="GO" id="GO:0003938">
    <property type="term" value="F:IMP dehydrogenase activity"/>
    <property type="evidence" value="ECO:0007669"/>
    <property type="project" value="UniProtKB-UniRule"/>
</dbReference>
<dbReference type="EC" id="1.1.1.205" evidence="13 20"/>
<evidence type="ECO:0000256" key="10">
    <source>
        <dbReference type="ARBA" id="ARBA00023027"/>
    </source>
</evidence>
<evidence type="ECO:0000256" key="3">
    <source>
        <dbReference type="ARBA" id="ARBA00011881"/>
    </source>
</evidence>
<evidence type="ECO:0000256" key="15">
    <source>
        <dbReference type="PIRSR" id="PIRSR000130-2"/>
    </source>
</evidence>
<evidence type="ECO:0000256" key="13">
    <source>
        <dbReference type="HAMAP-Rule" id="MF_01964"/>
    </source>
</evidence>
<keyword evidence="6 13" id="KW-0332">GMP biosynthesis</keyword>
<feature type="binding site" evidence="13">
    <location>
        <position position="472"/>
    </location>
    <ligand>
        <name>K(+)</name>
        <dbReference type="ChEBI" id="CHEBI:29103"/>
        <note>ligand shared between two tetrameric partners</note>
    </ligand>
</feature>
<dbReference type="GO" id="GO:0006177">
    <property type="term" value="P:GMP biosynthetic process"/>
    <property type="evidence" value="ECO:0007669"/>
    <property type="project" value="UniProtKB-UniRule"/>
</dbReference>
<feature type="binding site" evidence="16">
    <location>
        <begin position="248"/>
        <end position="250"/>
    </location>
    <ligand>
        <name>NAD(+)</name>
        <dbReference type="ChEBI" id="CHEBI:57540"/>
    </ligand>
</feature>
<comment type="function">
    <text evidence="13">Catalyzes the conversion of inosine 5'-phosphate (IMP) to xanthosine 5'-phosphate (XMP), the first committed and rate-limiting step in the de novo synthesis of guanine nucleotides, and therefore plays an important role in the regulation of cell growth.</text>
</comment>
<evidence type="ECO:0000256" key="17">
    <source>
        <dbReference type="PIRSR" id="PIRSR000130-4"/>
    </source>
</evidence>
<dbReference type="SUPFAM" id="SSF54631">
    <property type="entry name" value="CBS-domain pair"/>
    <property type="match status" value="1"/>
</dbReference>
<dbReference type="HAMAP" id="MF_01964">
    <property type="entry name" value="IMPDH"/>
    <property type="match status" value="1"/>
</dbReference>
<evidence type="ECO:0000313" key="23">
    <source>
        <dbReference type="Proteomes" id="UP000199611"/>
    </source>
</evidence>
<feature type="binding site" evidence="13 15">
    <location>
        <position position="416"/>
    </location>
    <ligand>
        <name>IMP</name>
        <dbReference type="ChEBI" id="CHEBI:58053"/>
    </ligand>
</feature>
<proteinExistence type="inferred from homology"/>
<dbReference type="InterPro" id="IPR046342">
    <property type="entry name" value="CBS_dom_sf"/>
</dbReference>
<dbReference type="OrthoDB" id="9805398at2"/>
<evidence type="ECO:0000256" key="7">
    <source>
        <dbReference type="ARBA" id="ARBA00022755"/>
    </source>
</evidence>
<dbReference type="InterPro" id="IPR005990">
    <property type="entry name" value="IMP_DH"/>
</dbReference>
<comment type="activity regulation">
    <text evidence="13">Mycophenolic acid (MPA) is a non-competitive inhibitor that prevents formation of the closed enzyme conformation by binding to the same site as the amobile flap. In contrast, mizoribine monophosphate (MZP) is a competitive inhibitor that induces the closed conformation. MPA is a potent inhibitor of mammalian IMPDHs but a poor inhibitor of the bacterial enzymes. MZP is a more potent inhibitor of bacterial IMPDH.</text>
</comment>
<dbReference type="CDD" id="cd04601">
    <property type="entry name" value="CBS_pair_IMPDH"/>
    <property type="match status" value="1"/>
</dbReference>
<feature type="domain" description="CBS" evidence="21">
    <location>
        <begin position="95"/>
        <end position="152"/>
    </location>
</feature>
<feature type="binding site" evidence="13 15">
    <location>
        <begin position="361"/>
        <end position="362"/>
    </location>
    <ligand>
        <name>IMP</name>
        <dbReference type="ChEBI" id="CHEBI:58053"/>
    </ligand>
</feature>
<dbReference type="Proteomes" id="UP000199611">
    <property type="component" value="Unassembled WGS sequence"/>
</dbReference>
<dbReference type="GO" id="GO:0046872">
    <property type="term" value="F:metal ion binding"/>
    <property type="evidence" value="ECO:0007669"/>
    <property type="project" value="UniProtKB-UniRule"/>
</dbReference>
<keyword evidence="23" id="KW-1185">Reference proteome</keyword>
<feature type="binding site" evidence="13 15">
    <location>
        <position position="303"/>
    </location>
    <ligand>
        <name>IMP</name>
        <dbReference type="ChEBI" id="CHEBI:58053"/>
    </ligand>
</feature>
<name>A0A1I4R7K3_9BACT</name>
<dbReference type="InterPro" id="IPR013785">
    <property type="entry name" value="Aldolase_TIM"/>
</dbReference>
<dbReference type="InterPro" id="IPR015875">
    <property type="entry name" value="IMP_DH/GMP_Rdtase_CS"/>
</dbReference>
<dbReference type="FunFam" id="3.20.20.70:FF:000003">
    <property type="entry name" value="GMP reductase"/>
    <property type="match status" value="1"/>
</dbReference>
<organism evidence="22 23">
    <name type="scientific">Thermodesulforhabdus norvegica</name>
    <dbReference type="NCBI Taxonomy" id="39841"/>
    <lineage>
        <taxon>Bacteria</taxon>
        <taxon>Pseudomonadati</taxon>
        <taxon>Thermodesulfobacteriota</taxon>
        <taxon>Syntrophobacteria</taxon>
        <taxon>Syntrophobacterales</taxon>
        <taxon>Thermodesulforhabdaceae</taxon>
        <taxon>Thermodesulforhabdus</taxon>
    </lineage>
</organism>
<gene>
    <name evidence="13" type="primary">guaB</name>
    <name evidence="22" type="ORF">SAMN05660836_00454</name>
</gene>
<feature type="active site" description="Proton acceptor" evidence="13 14">
    <location>
        <position position="401"/>
    </location>
</feature>
<evidence type="ECO:0000256" key="11">
    <source>
        <dbReference type="ARBA" id="ARBA00023122"/>
    </source>
</evidence>
<dbReference type="SMART" id="SM00116">
    <property type="entry name" value="CBS"/>
    <property type="match status" value="2"/>
</dbReference>
<keyword evidence="4 13" id="KW-0479">Metal-binding</keyword>
<dbReference type="PROSITE" id="PS00487">
    <property type="entry name" value="IMP_DH_GMP_RED"/>
    <property type="match status" value="1"/>
</dbReference>
<feature type="binding site" description="in other chain" evidence="13 17">
    <location>
        <position position="300"/>
    </location>
    <ligand>
        <name>K(+)</name>
        <dbReference type="ChEBI" id="CHEBI:29103"/>
        <note>ligand shared between two tetrameric partners</note>
    </ligand>
</feature>
<dbReference type="EMBL" id="FOUU01000001">
    <property type="protein sequence ID" value="SFM48298.1"/>
    <property type="molecule type" value="Genomic_DNA"/>
</dbReference>
<feature type="domain" description="CBS" evidence="21">
    <location>
        <begin position="154"/>
        <end position="211"/>
    </location>
</feature>
<evidence type="ECO:0000259" key="21">
    <source>
        <dbReference type="PROSITE" id="PS51371"/>
    </source>
</evidence>
<keyword evidence="11 18" id="KW-0129">CBS domain</keyword>
<dbReference type="Pfam" id="PF00478">
    <property type="entry name" value="IMPDH"/>
    <property type="match status" value="1"/>
</dbReference>
<keyword evidence="7 13" id="KW-0658">Purine biosynthesis</keyword>
<evidence type="ECO:0000256" key="4">
    <source>
        <dbReference type="ARBA" id="ARBA00022723"/>
    </source>
</evidence>
<evidence type="ECO:0000256" key="20">
    <source>
        <dbReference type="RuleBase" id="RU003928"/>
    </source>
</evidence>
<comment type="subunit">
    <text evidence="3 13">Homotetramer.</text>
</comment>
<dbReference type="RefSeq" id="WP_093393166.1">
    <property type="nucleotide sequence ID" value="NZ_FOUU01000001.1"/>
</dbReference>
<dbReference type="Pfam" id="PF00571">
    <property type="entry name" value="CBS"/>
    <property type="match status" value="2"/>
</dbReference>
<evidence type="ECO:0000256" key="19">
    <source>
        <dbReference type="RuleBase" id="RU003927"/>
    </source>
</evidence>
<evidence type="ECO:0000256" key="18">
    <source>
        <dbReference type="PROSITE-ProRule" id="PRU00703"/>
    </source>
</evidence>
<evidence type="ECO:0000256" key="1">
    <source>
        <dbReference type="ARBA" id="ARBA00001958"/>
    </source>
</evidence>
<dbReference type="InterPro" id="IPR000644">
    <property type="entry name" value="CBS_dom"/>
</dbReference>
<evidence type="ECO:0000256" key="12">
    <source>
        <dbReference type="ARBA" id="ARBA00048028"/>
    </source>
</evidence>
<comment type="pathway">
    <text evidence="13 20">Purine metabolism; XMP biosynthesis via de novo pathway; XMP from IMP: step 1/1.</text>
</comment>
<keyword evidence="5" id="KW-0677">Repeat</keyword>
<evidence type="ECO:0000313" key="22">
    <source>
        <dbReference type="EMBL" id="SFM48298.1"/>
    </source>
</evidence>
<dbReference type="AlphaFoldDB" id="A0A1I4R7K3"/>
<evidence type="ECO:0000256" key="8">
    <source>
        <dbReference type="ARBA" id="ARBA00022958"/>
    </source>
</evidence>
<dbReference type="NCBIfam" id="TIGR01302">
    <property type="entry name" value="IMP_dehydrog"/>
    <property type="match status" value="1"/>
</dbReference>
<feature type="active site" description="Thioimidate intermediate" evidence="13 14">
    <location>
        <position position="305"/>
    </location>
</feature>
<comment type="similarity">
    <text evidence="2 13 19">Belongs to the IMPDH/GMPR family.</text>
</comment>
<dbReference type="Gene3D" id="3.20.20.70">
    <property type="entry name" value="Aldolase class I"/>
    <property type="match status" value="1"/>
</dbReference>
<feature type="binding site" evidence="13">
    <location>
        <position position="248"/>
    </location>
    <ligand>
        <name>NAD(+)</name>
        <dbReference type="ChEBI" id="CHEBI:57540"/>
    </ligand>
</feature>
<evidence type="ECO:0000256" key="2">
    <source>
        <dbReference type="ARBA" id="ARBA00005502"/>
    </source>
</evidence>
<feature type="binding site" description="in other chain" evidence="13 17">
    <location>
        <position position="305"/>
    </location>
    <ligand>
        <name>K(+)</name>
        <dbReference type="ChEBI" id="CHEBI:29103"/>
        <note>ligand shared between two tetrameric partners</note>
    </ligand>
</feature>
<dbReference type="CDD" id="cd00381">
    <property type="entry name" value="IMPDH"/>
    <property type="match status" value="1"/>
</dbReference>
<dbReference type="GO" id="GO:0006183">
    <property type="term" value="P:GTP biosynthetic process"/>
    <property type="evidence" value="ECO:0007669"/>
    <property type="project" value="TreeGrafter"/>
</dbReference>
<protein>
    <recommendedName>
        <fullName evidence="13 20">Inosine-5'-monophosphate dehydrogenase</fullName>
        <shortName evidence="13">IMP dehydrogenase</shortName>
        <shortName evidence="13">IMPD</shortName>
        <shortName evidence="13">IMPDH</shortName>
        <ecNumber evidence="13 20">1.1.1.205</ecNumber>
    </recommendedName>
</protein>
<comment type="cofactor">
    <cofactor evidence="1 13">
        <name>K(+)</name>
        <dbReference type="ChEBI" id="CHEBI:29103"/>
    </cofactor>
</comment>
<evidence type="ECO:0000256" key="16">
    <source>
        <dbReference type="PIRSR" id="PIRSR000130-3"/>
    </source>
</evidence>
<feature type="binding site" description="in other chain" evidence="13 17">
    <location>
        <position position="302"/>
    </location>
    <ligand>
        <name>K(+)</name>
        <dbReference type="ChEBI" id="CHEBI:29103"/>
        <note>ligand shared between two tetrameric partners</note>
    </ligand>
</feature>
<keyword evidence="10 13" id="KW-0520">NAD</keyword>
<evidence type="ECO:0000256" key="5">
    <source>
        <dbReference type="ARBA" id="ARBA00022737"/>
    </source>
</evidence>
<dbReference type="STRING" id="39841.SAMN05660836_00454"/>
<keyword evidence="8 13" id="KW-0630">Potassium</keyword>
<evidence type="ECO:0000256" key="6">
    <source>
        <dbReference type="ARBA" id="ARBA00022749"/>
    </source>
</evidence>
<feature type="binding site" evidence="13">
    <location>
        <position position="470"/>
    </location>
    <ligand>
        <name>K(+)</name>
        <dbReference type="ChEBI" id="CHEBI:29103"/>
        <note>ligand shared between two tetrameric partners</note>
    </ligand>
</feature>
<comment type="caution">
    <text evidence="13">Lacks conserved residue(s) required for the propagation of feature annotation.</text>
</comment>
<dbReference type="SMART" id="SM01240">
    <property type="entry name" value="IMPDH"/>
    <property type="match status" value="1"/>
</dbReference>
<sequence length="490" mass="52718">MVEVHRIPEALTFDDILLVPAYSEVLPVEVNTETWLTRDIKLNIPLLSAAMDTVTEADTAISMAREGGIGIIHRNMPIEMQALEVSKVKKSESGMILDPVTVEPDQSIADVLELMSRYRISGIPVVKDGKLIGIVTNRDLRFEDDLTKKVSEVMTSENLITAPVGITLEESKKLLHEKRIEKLLVVDEEGNLRGLITIKDIMKIKKYPNACKDRFGRLRVGAAVGVGSDMLDRASALVEASVDVLVVDSAHGHSRNVIEAIKTLKKKFPDVPVIAGNVATAEGAEALIRAGADAVKVGVGPGSICTTRVVAGVGVPQATAIMECVRAASAYGIPVIADGGIKYSGDITKAIACGAHAVMIGSLFAGTDESPGETVLYQGRSYKTYRGMGSLGAMREGSRDRYCQQDVKELSKLVPEGIEGMVPYRGPLSGVVHQLIGGLRAGMGYLGCRTIEELRTKAKMIRITAAGLKESHVHDVIITKEAPNYQVDLR</sequence>
<evidence type="ECO:0000256" key="14">
    <source>
        <dbReference type="PIRSR" id="PIRSR000130-1"/>
    </source>
</evidence>
<feature type="binding site" evidence="13 15">
    <location>
        <begin position="338"/>
        <end position="340"/>
    </location>
    <ligand>
        <name>IMP</name>
        <dbReference type="ChEBI" id="CHEBI:58053"/>
    </ligand>
</feature>
<dbReference type="PANTHER" id="PTHR11911">
    <property type="entry name" value="INOSINE-5-MONOPHOSPHATE DEHYDROGENASE RELATED"/>
    <property type="match status" value="1"/>
</dbReference>
<dbReference type="SUPFAM" id="SSF51412">
    <property type="entry name" value="Inosine monophosphate dehydrogenase (IMPDH)"/>
    <property type="match status" value="1"/>
</dbReference>
<feature type="binding site" evidence="13 15">
    <location>
        <begin position="385"/>
        <end position="389"/>
    </location>
    <ligand>
        <name>IMP</name>
        <dbReference type="ChEBI" id="CHEBI:58053"/>
    </ligand>
</feature>
<comment type="catalytic activity">
    <reaction evidence="12 13 20">
        <text>IMP + NAD(+) + H2O = XMP + NADH + H(+)</text>
        <dbReference type="Rhea" id="RHEA:11708"/>
        <dbReference type="ChEBI" id="CHEBI:15377"/>
        <dbReference type="ChEBI" id="CHEBI:15378"/>
        <dbReference type="ChEBI" id="CHEBI:57464"/>
        <dbReference type="ChEBI" id="CHEBI:57540"/>
        <dbReference type="ChEBI" id="CHEBI:57945"/>
        <dbReference type="ChEBI" id="CHEBI:58053"/>
        <dbReference type="EC" id="1.1.1.205"/>
    </reaction>
</comment>
<dbReference type="UniPathway" id="UPA00601">
    <property type="reaction ID" value="UER00295"/>
</dbReference>
<dbReference type="PIRSF" id="PIRSF000130">
    <property type="entry name" value="IMPDH"/>
    <property type="match status" value="1"/>
</dbReference>
<feature type="binding site" evidence="13">
    <location>
        <position position="471"/>
    </location>
    <ligand>
        <name>K(+)</name>
        <dbReference type="ChEBI" id="CHEBI:29103"/>
        <note>ligand shared between two tetrameric partners</note>
    </ligand>
</feature>
<reference evidence="22 23" key="1">
    <citation type="submission" date="2016-10" db="EMBL/GenBank/DDBJ databases">
        <authorList>
            <person name="de Groot N.N."/>
        </authorList>
    </citation>
    <scope>NUCLEOTIDE SEQUENCE [LARGE SCALE GENOMIC DNA]</scope>
    <source>
        <strain evidence="22 23">DSM 9990</strain>
    </source>
</reference>
<dbReference type="PANTHER" id="PTHR11911:SF111">
    <property type="entry name" value="INOSINE-5'-MONOPHOSPHATE DEHYDROGENASE"/>
    <property type="match status" value="1"/>
</dbReference>
<dbReference type="PROSITE" id="PS51371">
    <property type="entry name" value="CBS"/>
    <property type="match status" value="2"/>
</dbReference>
<keyword evidence="9 13" id="KW-0560">Oxidoreductase</keyword>
<dbReference type="GO" id="GO:0000166">
    <property type="term" value="F:nucleotide binding"/>
    <property type="evidence" value="ECO:0007669"/>
    <property type="project" value="UniProtKB-UniRule"/>
</dbReference>
<dbReference type="InterPro" id="IPR001093">
    <property type="entry name" value="IMP_DH_GMPRt"/>
</dbReference>
<evidence type="ECO:0000256" key="9">
    <source>
        <dbReference type="ARBA" id="ARBA00023002"/>
    </source>
</evidence>